<keyword evidence="11" id="KW-0963">Cytoplasm</keyword>
<keyword evidence="11" id="KW-0460">Magnesium</keyword>
<dbReference type="PANTHER" id="PTHR21087">
    <property type="entry name" value="SHIKIMATE KINASE"/>
    <property type="match status" value="1"/>
</dbReference>
<evidence type="ECO:0000256" key="2">
    <source>
        <dbReference type="ARBA" id="ARBA00006997"/>
    </source>
</evidence>
<dbReference type="PROSITE" id="PS01128">
    <property type="entry name" value="SHIKIMATE_KINASE"/>
    <property type="match status" value="1"/>
</dbReference>
<dbReference type="InterPro" id="IPR031322">
    <property type="entry name" value="Shikimate/glucono_kinase"/>
</dbReference>
<proteinExistence type="inferred from homology"/>
<dbReference type="GO" id="GO:0004765">
    <property type="term" value="F:shikimate kinase activity"/>
    <property type="evidence" value="ECO:0007669"/>
    <property type="project" value="UniProtKB-UniRule"/>
</dbReference>
<name>A0A1R4EE26_9GAMM</name>
<feature type="binding site" evidence="11">
    <location>
        <position position="37"/>
    </location>
    <ligand>
        <name>substrate</name>
    </ligand>
</feature>
<keyword evidence="8 11" id="KW-0067">ATP-binding</keyword>
<dbReference type="GO" id="GO:0009073">
    <property type="term" value="P:aromatic amino acid family biosynthetic process"/>
    <property type="evidence" value="ECO:0007669"/>
    <property type="project" value="UniProtKB-KW"/>
</dbReference>
<comment type="caution">
    <text evidence="11">Lacks conserved residue(s) required for the propagation of feature annotation.</text>
</comment>
<dbReference type="Gene3D" id="3.40.50.300">
    <property type="entry name" value="P-loop containing nucleotide triphosphate hydrolases"/>
    <property type="match status" value="1"/>
</dbReference>
<feature type="binding site" evidence="11">
    <location>
        <position position="19"/>
    </location>
    <ligand>
        <name>Mg(2+)</name>
        <dbReference type="ChEBI" id="CHEBI:18420"/>
    </ligand>
</feature>
<dbReference type="Pfam" id="PF01202">
    <property type="entry name" value="SKI"/>
    <property type="match status" value="1"/>
</dbReference>
<dbReference type="GO" id="GO:0009423">
    <property type="term" value="P:chorismate biosynthetic process"/>
    <property type="evidence" value="ECO:0007669"/>
    <property type="project" value="UniProtKB-UniRule"/>
</dbReference>
<dbReference type="GO" id="GO:0005524">
    <property type="term" value="F:ATP binding"/>
    <property type="evidence" value="ECO:0007669"/>
    <property type="project" value="UniProtKB-UniRule"/>
</dbReference>
<dbReference type="OrthoDB" id="9800332at2"/>
<reference evidence="13" key="1">
    <citation type="submission" date="2017-02" db="EMBL/GenBank/DDBJ databases">
        <authorList>
            <person name="Mornico D."/>
        </authorList>
    </citation>
    <scope>NUCLEOTIDE SEQUENCE [LARGE SCALE GENOMIC DNA]</scope>
</reference>
<keyword evidence="11" id="KW-0479">Metal-binding</keyword>
<feature type="binding site" evidence="11">
    <location>
        <position position="61"/>
    </location>
    <ligand>
        <name>substrate</name>
    </ligand>
</feature>
<feature type="binding site" evidence="11">
    <location>
        <begin position="15"/>
        <end position="20"/>
    </location>
    <ligand>
        <name>ATP</name>
        <dbReference type="ChEBI" id="CHEBI:30616"/>
    </ligand>
</feature>
<evidence type="ECO:0000256" key="6">
    <source>
        <dbReference type="ARBA" id="ARBA00022741"/>
    </source>
</evidence>
<evidence type="ECO:0000313" key="12">
    <source>
        <dbReference type="EMBL" id="SJM36727.1"/>
    </source>
</evidence>
<dbReference type="PANTHER" id="PTHR21087:SF16">
    <property type="entry name" value="SHIKIMATE KINASE 1, CHLOROPLASTIC"/>
    <property type="match status" value="1"/>
</dbReference>
<comment type="function">
    <text evidence="11">Catalyzes the specific phosphorylation of the 3-hydroxyl group of shikimic acid using ATP as a cosubstrate.</text>
</comment>
<keyword evidence="5 11" id="KW-0808">Transferase</keyword>
<comment type="cofactor">
    <cofactor evidence="11">
        <name>Mg(2+)</name>
        <dbReference type="ChEBI" id="CHEBI:18420"/>
    </cofactor>
    <text evidence="11">Binds 1 Mg(2+) ion per subunit.</text>
</comment>
<dbReference type="RefSeq" id="WP_077448130.1">
    <property type="nucleotide sequence ID" value="NZ_FUGD01000059.1"/>
</dbReference>
<dbReference type="EC" id="2.7.1.71" evidence="3 11"/>
<evidence type="ECO:0000256" key="8">
    <source>
        <dbReference type="ARBA" id="ARBA00022840"/>
    </source>
</evidence>
<sequence length="179" mass="20162">MQSTLPSLFIVGPMGAGKTTIGRLLAKHLGRNFIDSDHYICEQTGADIPWIFEKEGEAGFREREARAIAELTELPNVVLATGGGVVTQLQNRENLKKQGITIYLRANVDVQLKRTSKDKSRPLLNHPNPRSVLQSLFEVRDPLYLEVADIVVETGEGYPRYMLKKIMEALKQKYPEHFA</sequence>
<dbReference type="InterPro" id="IPR027417">
    <property type="entry name" value="P-loop_NTPase"/>
</dbReference>
<dbReference type="Proteomes" id="UP000188169">
    <property type="component" value="Unassembled WGS sequence"/>
</dbReference>
<feature type="binding site" evidence="11">
    <location>
        <position position="140"/>
    </location>
    <ligand>
        <name>substrate</name>
    </ligand>
</feature>
<dbReference type="PRINTS" id="PR01100">
    <property type="entry name" value="SHIKIMTKNASE"/>
</dbReference>
<keyword evidence="9 11" id="KW-0057">Aromatic amino acid biosynthesis</keyword>
<dbReference type="CDD" id="cd00464">
    <property type="entry name" value="SK"/>
    <property type="match status" value="1"/>
</dbReference>
<keyword evidence="7 11" id="KW-0418">Kinase</keyword>
<evidence type="ECO:0000256" key="10">
    <source>
        <dbReference type="ARBA" id="ARBA00048567"/>
    </source>
</evidence>
<evidence type="ECO:0000256" key="11">
    <source>
        <dbReference type="HAMAP-Rule" id="MF_00109"/>
    </source>
</evidence>
<dbReference type="HAMAP" id="MF_00109">
    <property type="entry name" value="Shikimate_kinase"/>
    <property type="match status" value="1"/>
</dbReference>
<dbReference type="GO" id="GO:0005829">
    <property type="term" value="C:cytosol"/>
    <property type="evidence" value="ECO:0007669"/>
    <property type="project" value="TreeGrafter"/>
</dbReference>
<evidence type="ECO:0000256" key="5">
    <source>
        <dbReference type="ARBA" id="ARBA00022679"/>
    </source>
</evidence>
<dbReference type="GO" id="GO:0008652">
    <property type="term" value="P:amino acid biosynthetic process"/>
    <property type="evidence" value="ECO:0007669"/>
    <property type="project" value="UniProtKB-KW"/>
</dbReference>
<feature type="binding site" evidence="11">
    <location>
        <position position="83"/>
    </location>
    <ligand>
        <name>substrate</name>
    </ligand>
</feature>
<comment type="subcellular location">
    <subcellularLocation>
        <location evidence="11">Cytoplasm</location>
    </subcellularLocation>
</comment>
<keyword evidence="6 11" id="KW-0547">Nucleotide-binding</keyword>
<dbReference type="EMBL" id="FUGD01000059">
    <property type="protein sequence ID" value="SJM36727.1"/>
    <property type="molecule type" value="Genomic_DNA"/>
</dbReference>
<dbReference type="SUPFAM" id="SSF52540">
    <property type="entry name" value="P-loop containing nucleoside triphosphate hydrolases"/>
    <property type="match status" value="1"/>
</dbReference>
<dbReference type="AlphaFoldDB" id="A0A1R4EE26"/>
<comment type="pathway">
    <text evidence="1 11">Metabolic intermediate biosynthesis; chorismate biosynthesis; chorismate from D-erythrose 4-phosphate and phosphoenolpyruvate: step 5/7.</text>
</comment>
<feature type="binding site" evidence="11">
    <location>
        <position position="121"/>
    </location>
    <ligand>
        <name>ATP</name>
        <dbReference type="ChEBI" id="CHEBI:30616"/>
    </ligand>
</feature>
<evidence type="ECO:0000256" key="3">
    <source>
        <dbReference type="ARBA" id="ARBA00012154"/>
    </source>
</evidence>
<organism evidence="12 13">
    <name type="scientific">Psychrobacter pasteurii</name>
    <dbReference type="NCBI Taxonomy" id="1945520"/>
    <lineage>
        <taxon>Bacteria</taxon>
        <taxon>Pseudomonadati</taxon>
        <taxon>Pseudomonadota</taxon>
        <taxon>Gammaproteobacteria</taxon>
        <taxon>Moraxellales</taxon>
        <taxon>Moraxellaceae</taxon>
        <taxon>Psychrobacter</taxon>
    </lineage>
</organism>
<dbReference type="InterPro" id="IPR023000">
    <property type="entry name" value="Shikimate_kinase_CS"/>
</dbReference>
<dbReference type="UniPathway" id="UPA00053">
    <property type="reaction ID" value="UER00088"/>
</dbReference>
<dbReference type="STRING" id="1945520.A1019T_00690"/>
<evidence type="ECO:0000256" key="9">
    <source>
        <dbReference type="ARBA" id="ARBA00023141"/>
    </source>
</evidence>
<gene>
    <name evidence="11 12" type="primary">aroK</name>
    <name evidence="12" type="ORF">A1019T_00690</name>
</gene>
<evidence type="ECO:0000256" key="7">
    <source>
        <dbReference type="ARBA" id="ARBA00022777"/>
    </source>
</evidence>
<comment type="similarity">
    <text evidence="2 11">Belongs to the shikimate kinase family.</text>
</comment>
<evidence type="ECO:0000256" key="4">
    <source>
        <dbReference type="ARBA" id="ARBA00022605"/>
    </source>
</evidence>
<evidence type="ECO:0000256" key="1">
    <source>
        <dbReference type="ARBA" id="ARBA00004842"/>
    </source>
</evidence>
<comment type="subunit">
    <text evidence="11">Monomer.</text>
</comment>
<protein>
    <recommendedName>
        <fullName evidence="3 11">Shikimate kinase</fullName>
        <shortName evidence="11">SK</shortName>
        <ecNumber evidence="3 11">2.7.1.71</ecNumber>
    </recommendedName>
</protein>
<keyword evidence="13" id="KW-1185">Reference proteome</keyword>
<keyword evidence="4 11" id="KW-0028">Amino-acid biosynthesis</keyword>
<dbReference type="GO" id="GO:0000287">
    <property type="term" value="F:magnesium ion binding"/>
    <property type="evidence" value="ECO:0007669"/>
    <property type="project" value="UniProtKB-UniRule"/>
</dbReference>
<comment type="catalytic activity">
    <reaction evidence="10 11">
        <text>shikimate + ATP = 3-phosphoshikimate + ADP + H(+)</text>
        <dbReference type="Rhea" id="RHEA:13121"/>
        <dbReference type="ChEBI" id="CHEBI:15378"/>
        <dbReference type="ChEBI" id="CHEBI:30616"/>
        <dbReference type="ChEBI" id="CHEBI:36208"/>
        <dbReference type="ChEBI" id="CHEBI:145989"/>
        <dbReference type="ChEBI" id="CHEBI:456216"/>
        <dbReference type="EC" id="2.7.1.71"/>
    </reaction>
</comment>
<dbReference type="InterPro" id="IPR000623">
    <property type="entry name" value="Shikimate_kinase/TSH1"/>
</dbReference>
<evidence type="ECO:0000313" key="13">
    <source>
        <dbReference type="Proteomes" id="UP000188169"/>
    </source>
</evidence>
<accession>A0A1R4EE26</accession>